<evidence type="ECO:0000256" key="6">
    <source>
        <dbReference type="ARBA" id="ARBA00022490"/>
    </source>
</evidence>
<dbReference type="Pfam" id="PF14933">
    <property type="entry name" value="CEP19"/>
    <property type="match status" value="1"/>
</dbReference>
<dbReference type="PANTHER" id="PTHR31539:SF1">
    <property type="entry name" value="CENTROSOMAL PROTEIN OF 19 KDA"/>
    <property type="match status" value="1"/>
</dbReference>
<dbReference type="GO" id="GO:0034454">
    <property type="term" value="P:microtubule anchoring at centrosome"/>
    <property type="evidence" value="ECO:0007669"/>
    <property type="project" value="TreeGrafter"/>
</dbReference>
<dbReference type="InterPro" id="IPR029412">
    <property type="entry name" value="CEP19"/>
</dbReference>
<dbReference type="Proteomes" id="UP001381693">
    <property type="component" value="Unassembled WGS sequence"/>
</dbReference>
<comment type="subcellular location">
    <subcellularLocation>
        <location evidence="2">Cytoplasm</location>
        <location evidence="2">Cytoskeleton</location>
        <location evidence="2">Cilium basal body</location>
    </subcellularLocation>
    <subcellularLocation>
        <location evidence="1">Cytoplasm</location>
        <location evidence="1">Cytoskeleton</location>
        <location evidence="1">Microtubule organizing center</location>
        <location evidence="1">Centrosome</location>
        <location evidence="1">Centriole</location>
    </subcellularLocation>
    <subcellularLocation>
        <location evidence="3">Cytoplasm</location>
        <location evidence="3">Cytoskeleton</location>
        <location evidence="3">Spindle</location>
    </subcellularLocation>
</comment>
<evidence type="ECO:0000256" key="10">
    <source>
        <dbReference type="ARBA" id="ARBA00023273"/>
    </source>
</evidence>
<organism evidence="12 13">
    <name type="scientific">Halocaridina rubra</name>
    <name type="common">Hawaiian red shrimp</name>
    <dbReference type="NCBI Taxonomy" id="373956"/>
    <lineage>
        <taxon>Eukaryota</taxon>
        <taxon>Metazoa</taxon>
        <taxon>Ecdysozoa</taxon>
        <taxon>Arthropoda</taxon>
        <taxon>Crustacea</taxon>
        <taxon>Multicrustacea</taxon>
        <taxon>Malacostraca</taxon>
        <taxon>Eumalacostraca</taxon>
        <taxon>Eucarida</taxon>
        <taxon>Decapoda</taxon>
        <taxon>Pleocyemata</taxon>
        <taxon>Caridea</taxon>
        <taxon>Atyoidea</taxon>
        <taxon>Atyidae</taxon>
        <taxon>Halocaridina</taxon>
    </lineage>
</organism>
<evidence type="ECO:0000256" key="7">
    <source>
        <dbReference type="ARBA" id="ARBA00022794"/>
    </source>
</evidence>
<evidence type="ECO:0000256" key="2">
    <source>
        <dbReference type="ARBA" id="ARBA00004120"/>
    </source>
</evidence>
<dbReference type="AlphaFoldDB" id="A0AAN8WIJ4"/>
<sequence>MSEALIPLKLGIVTQPPALTLKYRGTAGKERQRVMPIRFLNKFGTVENVIKELKTRHGQHLEKVPDIRIEKMLRIIQEVQKGRSLDEAIAIISQDFELDPNQDLNKLTDEDLAKKKKIMDSSFEKNQLKPGDEGYVYDKQVDFNTDNKGEAGWDSTGEQDDAQDDDFWS</sequence>
<feature type="compositionally biased region" description="Acidic residues" evidence="11">
    <location>
        <begin position="157"/>
        <end position="169"/>
    </location>
</feature>
<gene>
    <name evidence="12" type="primary">CEP19</name>
    <name evidence="12" type="ORF">SK128_012576</name>
</gene>
<evidence type="ECO:0000256" key="8">
    <source>
        <dbReference type="ARBA" id="ARBA00023069"/>
    </source>
</evidence>
<keyword evidence="13" id="KW-1185">Reference proteome</keyword>
<proteinExistence type="inferred from homology"/>
<reference evidence="12 13" key="1">
    <citation type="submission" date="2023-11" db="EMBL/GenBank/DDBJ databases">
        <title>Halocaridina rubra genome assembly.</title>
        <authorList>
            <person name="Smith C."/>
        </authorList>
    </citation>
    <scope>NUCLEOTIDE SEQUENCE [LARGE SCALE GENOMIC DNA]</scope>
    <source>
        <strain evidence="12">EP-1</strain>
        <tissue evidence="12">Whole</tissue>
    </source>
</reference>
<name>A0AAN8WIJ4_HALRR</name>
<keyword evidence="9" id="KW-0206">Cytoskeleton</keyword>
<dbReference type="EMBL" id="JAXCGZ010022673">
    <property type="protein sequence ID" value="KAK7027876.1"/>
    <property type="molecule type" value="Genomic_DNA"/>
</dbReference>
<keyword evidence="7" id="KW-0970">Cilium biogenesis/degradation</keyword>
<dbReference type="GO" id="GO:0036064">
    <property type="term" value="C:ciliary basal body"/>
    <property type="evidence" value="ECO:0007669"/>
    <property type="project" value="TreeGrafter"/>
</dbReference>
<dbReference type="GO" id="GO:0005814">
    <property type="term" value="C:centriole"/>
    <property type="evidence" value="ECO:0007669"/>
    <property type="project" value="UniProtKB-SubCell"/>
</dbReference>
<feature type="region of interest" description="Disordered" evidence="11">
    <location>
        <begin position="146"/>
        <end position="169"/>
    </location>
</feature>
<keyword evidence="10" id="KW-0966">Cell projection</keyword>
<dbReference type="GO" id="GO:0000922">
    <property type="term" value="C:spindle pole"/>
    <property type="evidence" value="ECO:0007669"/>
    <property type="project" value="TreeGrafter"/>
</dbReference>
<dbReference type="GO" id="GO:0097712">
    <property type="term" value="P:vesicle targeting, trans-Golgi to periciliary membrane compartment"/>
    <property type="evidence" value="ECO:0007669"/>
    <property type="project" value="TreeGrafter"/>
</dbReference>
<dbReference type="PANTHER" id="PTHR31539">
    <property type="entry name" value="CENTROSOMAL PROTEIN OF 19K CEP19"/>
    <property type="match status" value="1"/>
</dbReference>
<accession>A0AAN8WIJ4</accession>
<comment type="similarity">
    <text evidence="4">Belongs to the CEP19 family.</text>
</comment>
<keyword evidence="8" id="KW-0969">Cilium</keyword>
<evidence type="ECO:0000256" key="11">
    <source>
        <dbReference type="SAM" id="MobiDB-lite"/>
    </source>
</evidence>
<evidence type="ECO:0000256" key="1">
    <source>
        <dbReference type="ARBA" id="ARBA00004114"/>
    </source>
</evidence>
<evidence type="ECO:0000313" key="12">
    <source>
        <dbReference type="EMBL" id="KAK7027876.1"/>
    </source>
</evidence>
<keyword evidence="6" id="KW-0963">Cytoplasm</keyword>
<protein>
    <recommendedName>
        <fullName evidence="5">Centrosomal protein of 19 kDa</fullName>
    </recommendedName>
</protein>
<evidence type="ECO:0000256" key="4">
    <source>
        <dbReference type="ARBA" id="ARBA00009371"/>
    </source>
</evidence>
<evidence type="ECO:0000256" key="3">
    <source>
        <dbReference type="ARBA" id="ARBA00004186"/>
    </source>
</evidence>
<evidence type="ECO:0000256" key="5">
    <source>
        <dbReference type="ARBA" id="ARBA00022015"/>
    </source>
</evidence>
<evidence type="ECO:0000313" key="13">
    <source>
        <dbReference type="Proteomes" id="UP001381693"/>
    </source>
</evidence>
<evidence type="ECO:0000256" key="9">
    <source>
        <dbReference type="ARBA" id="ARBA00023212"/>
    </source>
</evidence>
<comment type="caution">
    <text evidence="12">The sequence shown here is derived from an EMBL/GenBank/DDBJ whole genome shotgun (WGS) entry which is preliminary data.</text>
</comment>